<accession>A0ACB7Y2Q3</accession>
<comment type="caution">
    <text evidence="1">The sequence shown here is derived from an EMBL/GenBank/DDBJ whole genome shotgun (WGS) entry which is preliminary data.</text>
</comment>
<evidence type="ECO:0000313" key="1">
    <source>
        <dbReference type="EMBL" id="KAH7847763.1"/>
    </source>
</evidence>
<evidence type="ECO:0000313" key="2">
    <source>
        <dbReference type="Proteomes" id="UP000828048"/>
    </source>
</evidence>
<reference evidence="1 2" key="1">
    <citation type="journal article" date="2021" name="Hortic Res">
        <title>High-quality reference genome and annotation aids understanding of berry development for evergreen blueberry (Vaccinium darrowii).</title>
        <authorList>
            <person name="Yu J."/>
            <person name="Hulse-Kemp A.M."/>
            <person name="Babiker E."/>
            <person name="Staton M."/>
        </authorList>
    </citation>
    <scope>NUCLEOTIDE SEQUENCE [LARGE SCALE GENOMIC DNA]</scope>
    <source>
        <strain evidence="2">cv. NJ 8807/NJ 8810</strain>
        <tissue evidence="1">Young leaf</tissue>
    </source>
</reference>
<name>A0ACB7Y2Q3_9ERIC</name>
<dbReference type="EMBL" id="CM037155">
    <property type="protein sequence ID" value="KAH7847763.1"/>
    <property type="molecule type" value="Genomic_DNA"/>
</dbReference>
<proteinExistence type="predicted"/>
<protein>
    <submittedName>
        <fullName evidence="1">Uncharacterized protein</fullName>
    </submittedName>
</protein>
<organism evidence="1 2">
    <name type="scientific">Vaccinium darrowii</name>
    <dbReference type="NCBI Taxonomy" id="229202"/>
    <lineage>
        <taxon>Eukaryota</taxon>
        <taxon>Viridiplantae</taxon>
        <taxon>Streptophyta</taxon>
        <taxon>Embryophyta</taxon>
        <taxon>Tracheophyta</taxon>
        <taxon>Spermatophyta</taxon>
        <taxon>Magnoliopsida</taxon>
        <taxon>eudicotyledons</taxon>
        <taxon>Gunneridae</taxon>
        <taxon>Pentapetalae</taxon>
        <taxon>asterids</taxon>
        <taxon>Ericales</taxon>
        <taxon>Ericaceae</taxon>
        <taxon>Vaccinioideae</taxon>
        <taxon>Vaccinieae</taxon>
        <taxon>Vaccinium</taxon>
    </lineage>
</organism>
<gene>
    <name evidence="1" type="ORF">Vadar_030001</name>
</gene>
<dbReference type="Proteomes" id="UP000828048">
    <property type="component" value="Chromosome 5"/>
</dbReference>
<keyword evidence="2" id="KW-1185">Reference proteome</keyword>
<sequence length="168" mass="19189">MVRTATIKRVTPSSTAKTTCYQKVETMNICIFNRLHVSSWSICITLLTLCWYPLGAQRYECGCSVAQRVRRAERAGFKAIAITVDTLRLGRRDADLKTREKAMVVNLEFIKAIVIAEEVLLLDPLRHEVLPFVDQLRQQLPDRSRVKRWPPYDHVVQDGAHPGVNSNQ</sequence>